<reference evidence="2 3" key="1">
    <citation type="submission" date="2021-06" db="EMBL/GenBank/DDBJ databases">
        <title>New haloarchaea isolates fom saline soil.</title>
        <authorList>
            <person name="Duran-Viseras A."/>
            <person name="Sanchez-Porro C.S."/>
            <person name="Ventosa A."/>
        </authorList>
    </citation>
    <scope>NUCLEOTIDE SEQUENCE [LARGE SCALE GENOMIC DNA]</scope>
    <source>
        <strain evidence="2 3">JCM 183640</strain>
    </source>
</reference>
<dbReference type="AlphaFoldDB" id="A0A8J8C788"/>
<gene>
    <name evidence="2" type="ORF">KTS45_03835</name>
</gene>
<proteinExistence type="predicted"/>
<dbReference type="Pfam" id="PF00535">
    <property type="entry name" value="Glycos_transf_2"/>
    <property type="match status" value="1"/>
</dbReference>
<keyword evidence="3" id="KW-1185">Reference proteome</keyword>
<keyword evidence="2" id="KW-0808">Transferase</keyword>
<dbReference type="EC" id="2.4.-.-" evidence="2"/>
<keyword evidence="2" id="KW-0328">Glycosyltransferase</keyword>
<dbReference type="InterPro" id="IPR050834">
    <property type="entry name" value="Glycosyltransf_2"/>
</dbReference>
<evidence type="ECO:0000259" key="1">
    <source>
        <dbReference type="Pfam" id="PF00535"/>
    </source>
</evidence>
<dbReference type="RefSeq" id="WP_162316459.1">
    <property type="nucleotide sequence ID" value="NZ_JAHQXF010000001.1"/>
</dbReference>
<protein>
    <submittedName>
        <fullName evidence="2">Glycosyltransferase</fullName>
        <ecNumber evidence="2">2.4.-.-</ecNumber>
    </submittedName>
</protein>
<dbReference type="Gene3D" id="3.90.550.10">
    <property type="entry name" value="Spore Coat Polysaccharide Biosynthesis Protein SpsA, Chain A"/>
    <property type="match status" value="1"/>
</dbReference>
<organism evidence="2 3">
    <name type="scientific">Haloarcula limicola</name>
    <dbReference type="NCBI Taxonomy" id="1429915"/>
    <lineage>
        <taxon>Archaea</taxon>
        <taxon>Methanobacteriati</taxon>
        <taxon>Methanobacteriota</taxon>
        <taxon>Stenosarchaea group</taxon>
        <taxon>Halobacteria</taxon>
        <taxon>Halobacteriales</taxon>
        <taxon>Haloarculaceae</taxon>
        <taxon>Haloarcula</taxon>
    </lineage>
</organism>
<comment type="caution">
    <text evidence="2">The sequence shown here is derived from an EMBL/GenBank/DDBJ whole genome shotgun (WGS) entry which is preliminary data.</text>
</comment>
<sequence length="307" mass="34133">MTAEGAAPTVSVIVPVYDDPEGVDRTLRTLTEQAVSTPYEVLVVDNGSTDRTPAVVASYCRARPDLVELLVEDEIQGSYAARNAGIERASGEILAFVDADMRVGPAWVDDVAAAMQSAEYVGFDVQIEGRPEDGPVVAFNHVSEFPIERYVEEEQFAPTCCLAVRREVVETVGRFDERFRSSGDLEFGRRVHDAGFEQAFDPSVTMYHPPRSVRELAEKYVRIGRGLSQRRRYYPDRFDRHPLFTPANYLPTLSPRKLRDSATDVQDRAGTTFPLRTLCVFYALEQLQKACMGVGRLADSVAAADAR</sequence>
<dbReference type="PANTHER" id="PTHR43685">
    <property type="entry name" value="GLYCOSYLTRANSFERASE"/>
    <property type="match status" value="1"/>
</dbReference>
<dbReference type="Proteomes" id="UP000766550">
    <property type="component" value="Unassembled WGS sequence"/>
</dbReference>
<evidence type="ECO:0000313" key="3">
    <source>
        <dbReference type="Proteomes" id="UP000766550"/>
    </source>
</evidence>
<dbReference type="SUPFAM" id="SSF53448">
    <property type="entry name" value="Nucleotide-diphospho-sugar transferases"/>
    <property type="match status" value="1"/>
</dbReference>
<dbReference type="InterPro" id="IPR029044">
    <property type="entry name" value="Nucleotide-diphossugar_trans"/>
</dbReference>
<dbReference type="InterPro" id="IPR001173">
    <property type="entry name" value="Glyco_trans_2-like"/>
</dbReference>
<feature type="domain" description="Glycosyltransferase 2-like" evidence="1">
    <location>
        <begin position="11"/>
        <end position="170"/>
    </location>
</feature>
<dbReference type="PANTHER" id="PTHR43685:SF2">
    <property type="entry name" value="GLYCOSYLTRANSFERASE 2-LIKE DOMAIN-CONTAINING PROTEIN"/>
    <property type="match status" value="1"/>
</dbReference>
<dbReference type="GO" id="GO:0016757">
    <property type="term" value="F:glycosyltransferase activity"/>
    <property type="evidence" value="ECO:0007669"/>
    <property type="project" value="UniProtKB-KW"/>
</dbReference>
<dbReference type="OrthoDB" id="46222at2157"/>
<name>A0A8J8C788_9EURY</name>
<dbReference type="EMBL" id="JAHQXF010000001">
    <property type="protein sequence ID" value="MBV0923320.1"/>
    <property type="molecule type" value="Genomic_DNA"/>
</dbReference>
<accession>A0A8J8C788</accession>
<evidence type="ECO:0000313" key="2">
    <source>
        <dbReference type="EMBL" id="MBV0923320.1"/>
    </source>
</evidence>